<protein>
    <submittedName>
        <fullName evidence="1">Uncharacterized protein</fullName>
    </submittedName>
</protein>
<name>A0A8D3DSN0_SCOMX</name>
<evidence type="ECO:0000313" key="1">
    <source>
        <dbReference type="Ensembl" id="ENSSMAP00000062539.1"/>
    </source>
</evidence>
<proteinExistence type="predicted"/>
<dbReference type="Proteomes" id="UP000694558">
    <property type="component" value="Chromosome 15"/>
</dbReference>
<reference evidence="1" key="2">
    <citation type="submission" date="2025-08" db="UniProtKB">
        <authorList>
            <consortium name="Ensembl"/>
        </authorList>
    </citation>
    <scope>IDENTIFICATION</scope>
</reference>
<evidence type="ECO:0000313" key="2">
    <source>
        <dbReference type="Proteomes" id="UP000694558"/>
    </source>
</evidence>
<accession>A0A8D3DSN0</accession>
<dbReference type="AlphaFoldDB" id="A0A8D3DSN0"/>
<organism evidence="1 2">
    <name type="scientific">Scophthalmus maximus</name>
    <name type="common">Turbot</name>
    <name type="synonym">Psetta maxima</name>
    <dbReference type="NCBI Taxonomy" id="52904"/>
    <lineage>
        <taxon>Eukaryota</taxon>
        <taxon>Metazoa</taxon>
        <taxon>Chordata</taxon>
        <taxon>Craniata</taxon>
        <taxon>Vertebrata</taxon>
        <taxon>Euteleostomi</taxon>
        <taxon>Actinopterygii</taxon>
        <taxon>Neopterygii</taxon>
        <taxon>Teleostei</taxon>
        <taxon>Neoteleostei</taxon>
        <taxon>Acanthomorphata</taxon>
        <taxon>Carangaria</taxon>
        <taxon>Pleuronectiformes</taxon>
        <taxon>Pleuronectoidei</taxon>
        <taxon>Scophthalmidae</taxon>
        <taxon>Scophthalmus</taxon>
    </lineage>
</organism>
<sequence length="49" mass="5453">VPTPSGKCFGAGWKRKNSPVFMPVVKSLHELWASLGDFRNHFTNIRAAP</sequence>
<dbReference type="Ensembl" id="ENSSMAT00000052482.1">
    <property type="protein sequence ID" value="ENSSMAP00000062539.1"/>
    <property type="gene ID" value="ENSSMAG00000028791.1"/>
</dbReference>
<reference evidence="1" key="1">
    <citation type="submission" date="2023-05" db="EMBL/GenBank/DDBJ databases">
        <title>High-quality long-read genome of Scophthalmus maximus.</title>
        <authorList>
            <person name="Lien S."/>
            <person name="Martinez P."/>
        </authorList>
    </citation>
    <scope>NUCLEOTIDE SEQUENCE [LARGE SCALE GENOMIC DNA]</scope>
</reference>